<dbReference type="PANTHER" id="PTHR33692:SF1">
    <property type="entry name" value="RIBOSOME MATURATION FACTOR RIMM"/>
    <property type="match status" value="1"/>
</dbReference>
<proteinExistence type="inferred from homology"/>
<dbReference type="SUPFAM" id="SSF50447">
    <property type="entry name" value="Translation proteins"/>
    <property type="match status" value="1"/>
</dbReference>
<dbReference type="Gene3D" id="2.40.30.60">
    <property type="entry name" value="RimM"/>
    <property type="match status" value="1"/>
</dbReference>
<name>A0AAF0YPI7_9STAP</name>
<dbReference type="GO" id="GO:0006364">
    <property type="term" value="P:rRNA processing"/>
    <property type="evidence" value="ECO:0007669"/>
    <property type="project" value="UniProtKB-UniRule"/>
</dbReference>
<dbReference type="InterPro" id="IPR011961">
    <property type="entry name" value="RimM"/>
</dbReference>
<dbReference type="GO" id="GO:0005737">
    <property type="term" value="C:cytoplasm"/>
    <property type="evidence" value="ECO:0007669"/>
    <property type="project" value="UniProtKB-SubCell"/>
</dbReference>
<evidence type="ECO:0000259" key="7">
    <source>
        <dbReference type="Pfam" id="PF24986"/>
    </source>
</evidence>
<evidence type="ECO:0000313" key="9">
    <source>
        <dbReference type="Proteomes" id="UP000243626"/>
    </source>
</evidence>
<keyword evidence="3 5" id="KW-0698">rRNA processing</keyword>
<protein>
    <recommendedName>
        <fullName evidence="5">Ribosome maturation factor RimM</fullName>
    </recommendedName>
</protein>
<dbReference type="InterPro" id="IPR056792">
    <property type="entry name" value="PRC_RimM"/>
</dbReference>
<evidence type="ECO:0000256" key="3">
    <source>
        <dbReference type="ARBA" id="ARBA00022552"/>
    </source>
</evidence>
<reference evidence="9" key="1">
    <citation type="submission" date="2017-09" db="EMBL/GenBank/DDBJ databases">
        <title>Bacterial strain isolated from the female urinary microbiota.</title>
        <authorList>
            <person name="Thomas-White K."/>
            <person name="Kumar N."/>
            <person name="Forster S."/>
            <person name="Putonti C."/>
            <person name="Lawley T."/>
            <person name="Wolfe A.J."/>
        </authorList>
    </citation>
    <scope>NUCLEOTIDE SEQUENCE [LARGE SCALE GENOMIC DNA]</scope>
    <source>
        <strain evidence="9">UMB0959</strain>
    </source>
</reference>
<dbReference type="GO" id="GO:0043022">
    <property type="term" value="F:ribosome binding"/>
    <property type="evidence" value="ECO:0007669"/>
    <property type="project" value="InterPro"/>
</dbReference>
<dbReference type="PANTHER" id="PTHR33692">
    <property type="entry name" value="RIBOSOME MATURATION FACTOR RIMM"/>
    <property type="match status" value="1"/>
</dbReference>
<dbReference type="Pfam" id="PF24986">
    <property type="entry name" value="PRC_RimM"/>
    <property type="match status" value="1"/>
</dbReference>
<dbReference type="Proteomes" id="UP000243626">
    <property type="component" value="Chromosome"/>
</dbReference>
<dbReference type="NCBIfam" id="TIGR02273">
    <property type="entry name" value="16S_RimM"/>
    <property type="match status" value="1"/>
</dbReference>
<comment type="domain">
    <text evidence="5">The PRC barrel domain binds ribosomal protein uS19.</text>
</comment>
<sequence length="162" mass="18443">MIDIGTLVNFHGVRGEVKILSSSDFTNERFAVGKTVTINNETYTITRYRKHKNFHMLTFDGVTNLNDVEHLKGHTVYQALDAIDIELPEGQYHYEDIIGCEVINLDNNETLGEVTSIIPTGSKDVFVVSDKYMIPNVDDFIKLIDIERKRIEIEPIEGLLDL</sequence>
<organism evidence="8 9">
    <name type="scientific">Nosocomiicoccus massiliensis</name>
    <dbReference type="NCBI Taxonomy" id="1232430"/>
    <lineage>
        <taxon>Bacteria</taxon>
        <taxon>Bacillati</taxon>
        <taxon>Bacillota</taxon>
        <taxon>Bacilli</taxon>
        <taxon>Bacillales</taxon>
        <taxon>Staphylococcaceae</taxon>
        <taxon>Nosocomiicoccus</taxon>
    </lineage>
</organism>
<dbReference type="HAMAP" id="MF_00014">
    <property type="entry name" value="Ribosome_mat_RimM"/>
    <property type="match status" value="1"/>
</dbReference>
<evidence type="ECO:0000256" key="5">
    <source>
        <dbReference type="HAMAP-Rule" id="MF_00014"/>
    </source>
</evidence>
<feature type="domain" description="Ribosome maturation factor RimM PRC barrel" evidence="7">
    <location>
        <begin position="95"/>
        <end position="159"/>
    </location>
</feature>
<comment type="subunit">
    <text evidence="5">Binds ribosomal protein uS19.</text>
</comment>
<dbReference type="EMBL" id="CP136964">
    <property type="protein sequence ID" value="WOS96256.1"/>
    <property type="molecule type" value="Genomic_DNA"/>
</dbReference>
<gene>
    <name evidence="5 8" type="primary">rimM</name>
    <name evidence="8" type="ORF">CJ229_000500</name>
</gene>
<keyword evidence="9" id="KW-1185">Reference proteome</keyword>
<dbReference type="RefSeq" id="WP_068128805.1">
    <property type="nucleotide sequence ID" value="NZ_CP136964.1"/>
</dbReference>
<keyword evidence="4 5" id="KW-0143">Chaperone</keyword>
<comment type="subcellular location">
    <subcellularLocation>
        <location evidence="5">Cytoplasm</location>
    </subcellularLocation>
</comment>
<dbReference type="InterPro" id="IPR011033">
    <property type="entry name" value="PRC_barrel-like_sf"/>
</dbReference>
<evidence type="ECO:0000313" key="8">
    <source>
        <dbReference type="EMBL" id="WOS96256.1"/>
    </source>
</evidence>
<keyword evidence="1 5" id="KW-0963">Cytoplasm</keyword>
<comment type="similarity">
    <text evidence="5">Belongs to the RimM family.</text>
</comment>
<accession>A0AAF0YPI7</accession>
<feature type="domain" description="RimM N-terminal" evidence="6">
    <location>
        <begin position="4"/>
        <end position="78"/>
    </location>
</feature>
<dbReference type="GO" id="GO:0042274">
    <property type="term" value="P:ribosomal small subunit biogenesis"/>
    <property type="evidence" value="ECO:0007669"/>
    <property type="project" value="UniProtKB-UniRule"/>
</dbReference>
<comment type="function">
    <text evidence="5">An accessory protein needed during the final step in the assembly of 30S ribosomal subunit, possibly for assembly of the head region. Essential for efficient processing of 16S rRNA. May be needed both before and after RbfA during the maturation of 16S rRNA. It has affinity for free ribosomal 30S subunits but not for 70S ribosomes.</text>
</comment>
<dbReference type="InterPro" id="IPR002676">
    <property type="entry name" value="RimM_N"/>
</dbReference>
<evidence type="ECO:0000256" key="2">
    <source>
        <dbReference type="ARBA" id="ARBA00022517"/>
    </source>
</evidence>
<dbReference type="AlphaFoldDB" id="A0AAF0YPI7"/>
<dbReference type="GO" id="GO:0005840">
    <property type="term" value="C:ribosome"/>
    <property type="evidence" value="ECO:0007669"/>
    <property type="project" value="InterPro"/>
</dbReference>
<evidence type="ECO:0000256" key="4">
    <source>
        <dbReference type="ARBA" id="ARBA00023186"/>
    </source>
</evidence>
<dbReference type="InterPro" id="IPR036976">
    <property type="entry name" value="RimM_N_sf"/>
</dbReference>
<evidence type="ECO:0000256" key="1">
    <source>
        <dbReference type="ARBA" id="ARBA00022490"/>
    </source>
</evidence>
<dbReference type="InterPro" id="IPR009000">
    <property type="entry name" value="Transl_B-barrel_sf"/>
</dbReference>
<keyword evidence="2 5" id="KW-0690">Ribosome biogenesis</keyword>
<dbReference type="KEGG" id="nmy:CJ229_000500"/>
<dbReference type="SUPFAM" id="SSF50346">
    <property type="entry name" value="PRC-barrel domain"/>
    <property type="match status" value="1"/>
</dbReference>
<evidence type="ECO:0000259" key="6">
    <source>
        <dbReference type="Pfam" id="PF01782"/>
    </source>
</evidence>
<dbReference type="Pfam" id="PF01782">
    <property type="entry name" value="RimM"/>
    <property type="match status" value="1"/>
</dbReference>
<dbReference type="Gene3D" id="2.30.30.240">
    <property type="entry name" value="PRC-barrel domain"/>
    <property type="match status" value="1"/>
</dbReference>
<reference evidence="8 9" key="2">
    <citation type="submission" date="2023-10" db="EMBL/GenBank/DDBJ databases">
        <authorList>
            <person name="Choi B."/>
        </authorList>
    </citation>
    <scope>NUCLEOTIDE SEQUENCE [LARGE SCALE GENOMIC DNA]</scope>
    <source>
        <strain evidence="8 9">UMB0959</strain>
    </source>
</reference>